<proteinExistence type="predicted"/>
<organism evidence="1 2">
    <name type="scientific">Staphylococcus pseudintermedius</name>
    <dbReference type="NCBI Taxonomy" id="283734"/>
    <lineage>
        <taxon>Bacteria</taxon>
        <taxon>Bacillati</taxon>
        <taxon>Bacillota</taxon>
        <taxon>Bacilli</taxon>
        <taxon>Bacillales</taxon>
        <taxon>Staphylococcaceae</taxon>
        <taxon>Staphylococcus</taxon>
        <taxon>Staphylococcus intermedius group</taxon>
    </lineage>
</organism>
<name>A0A317YM03_STAPS</name>
<feature type="non-terminal residue" evidence="1">
    <location>
        <position position="1"/>
    </location>
</feature>
<dbReference type="AlphaFoldDB" id="A0A317YM03"/>
<reference evidence="1 2" key="1">
    <citation type="journal article" date="2018" name="Vet. Microbiol.">
        <title>Clonal diversity and geographic distribution of methicillin-resistant Staphylococcus pseudintermedius from Australian animals: Discovery of novel sequence types.</title>
        <authorList>
            <person name="Worthing K.A."/>
            <person name="Abraham S."/>
            <person name="Coombs G.W."/>
            <person name="Pang S."/>
            <person name="Saputra S."/>
            <person name="Jordan D."/>
            <person name="Trott D.J."/>
            <person name="Norris J.M."/>
        </authorList>
    </citation>
    <scope>NUCLEOTIDE SEQUENCE [LARGE SCALE GENOMIC DNA]</scope>
    <source>
        <strain evidence="1 2">ST525 1</strain>
    </source>
</reference>
<gene>
    <name evidence="1" type="ORF">DD902_14310</name>
</gene>
<dbReference type="RefSeq" id="WP_242444133.1">
    <property type="nucleotide sequence ID" value="NZ_QEIT01000419.1"/>
</dbReference>
<evidence type="ECO:0000313" key="2">
    <source>
        <dbReference type="Proteomes" id="UP000246800"/>
    </source>
</evidence>
<evidence type="ECO:0000313" key="1">
    <source>
        <dbReference type="EMBL" id="PWZ69665.1"/>
    </source>
</evidence>
<dbReference type="EMBL" id="QEIT01000419">
    <property type="protein sequence ID" value="PWZ69665.1"/>
    <property type="molecule type" value="Genomic_DNA"/>
</dbReference>
<protein>
    <submittedName>
        <fullName evidence="1">Catabolite control protein A</fullName>
    </submittedName>
</protein>
<accession>A0A317YM03</accession>
<comment type="caution">
    <text evidence="1">The sequence shown here is derived from an EMBL/GenBank/DDBJ whole genome shotgun (WGS) entry which is preliminary data.</text>
</comment>
<sequence>YMNDEKIEEPNVVLPHRIEYRGTTK</sequence>
<dbReference type="Proteomes" id="UP000246800">
    <property type="component" value="Unassembled WGS sequence"/>
</dbReference>